<evidence type="ECO:0000256" key="1">
    <source>
        <dbReference type="ARBA" id="ARBA00005194"/>
    </source>
</evidence>
<evidence type="ECO:0000256" key="3">
    <source>
        <dbReference type="ARBA" id="ARBA00022516"/>
    </source>
</evidence>
<keyword evidence="5 14" id="KW-0276">Fatty acid metabolism</keyword>
<evidence type="ECO:0000256" key="2">
    <source>
        <dbReference type="ARBA" id="ARBA00008642"/>
    </source>
</evidence>
<evidence type="ECO:0000256" key="10">
    <source>
        <dbReference type="ARBA" id="ARBA00051096"/>
    </source>
</evidence>
<comment type="function">
    <text evidence="14">Catalyzes the condensation reaction of fatty acid synthesis by the addition to an acyl acceptor of two carbons from malonyl-ACP. Catalyzes the first condensation reaction which initiates fatty acid synthesis and may therefore play a role in governing the total rate of fatty acid production. Possesses both acetoacetyl-ACP synthase and acetyl transacylase activities. Its substrate specificity determines the biosynthesis of branched-chain and/or straight-chain of fatty acids.</text>
</comment>
<dbReference type="Pfam" id="PF08545">
    <property type="entry name" value="ACP_syn_III"/>
    <property type="match status" value="1"/>
</dbReference>
<dbReference type="SUPFAM" id="SSF53901">
    <property type="entry name" value="Thiolase-like"/>
    <property type="match status" value="1"/>
</dbReference>
<dbReference type="OrthoDB" id="9815506at2"/>
<dbReference type="STRING" id="29349.CLOTH_02120"/>
<feature type="active site" evidence="14">
    <location>
        <position position="116"/>
    </location>
</feature>
<evidence type="ECO:0000256" key="8">
    <source>
        <dbReference type="ARBA" id="ARBA00023268"/>
    </source>
</evidence>
<dbReference type="AlphaFoldDB" id="A0A1V4IAN4"/>
<keyword evidence="7 14" id="KW-0275">Fatty acid biosynthesis</keyword>
<evidence type="ECO:0000256" key="5">
    <source>
        <dbReference type="ARBA" id="ARBA00022832"/>
    </source>
</evidence>
<keyword evidence="14" id="KW-0963">Cytoplasm</keyword>
<dbReference type="InterPro" id="IPR004655">
    <property type="entry name" value="FabH"/>
</dbReference>
<dbReference type="InterPro" id="IPR013747">
    <property type="entry name" value="ACP_syn_III_C"/>
</dbReference>
<feature type="domain" description="Beta-ketoacyl-[acyl-carrier-protein] synthase III C-terminal" evidence="15">
    <location>
        <begin position="240"/>
        <end position="329"/>
    </location>
</feature>
<evidence type="ECO:0000256" key="4">
    <source>
        <dbReference type="ARBA" id="ARBA00022679"/>
    </source>
</evidence>
<feature type="region of interest" description="ACP-binding" evidence="14">
    <location>
        <begin position="257"/>
        <end position="261"/>
    </location>
</feature>
<comment type="catalytic activity">
    <reaction evidence="11">
        <text>(2S)-2-methylbutanoyl-CoA + malonyl-[ACP] + H(+) = (4S)-4-methyl-3-oxohexanoyl-[ACP] + CO2 + CoA</text>
        <dbReference type="Rhea" id="RHEA:42276"/>
        <dbReference type="Rhea" id="RHEA-COMP:9623"/>
        <dbReference type="Rhea" id="RHEA-COMP:17148"/>
        <dbReference type="ChEBI" id="CHEBI:15378"/>
        <dbReference type="ChEBI" id="CHEBI:16526"/>
        <dbReference type="ChEBI" id="CHEBI:57287"/>
        <dbReference type="ChEBI" id="CHEBI:78449"/>
        <dbReference type="ChEBI" id="CHEBI:88166"/>
        <dbReference type="ChEBI" id="CHEBI:167462"/>
        <dbReference type="EC" id="2.3.1.300"/>
    </reaction>
    <physiologicalReaction direction="left-to-right" evidence="11">
        <dbReference type="Rhea" id="RHEA:42277"/>
    </physiologicalReaction>
</comment>
<keyword evidence="18" id="KW-1185">Reference proteome</keyword>
<dbReference type="GO" id="GO:0006633">
    <property type="term" value="P:fatty acid biosynthetic process"/>
    <property type="evidence" value="ECO:0007669"/>
    <property type="project" value="UniProtKB-UniRule"/>
</dbReference>
<dbReference type="FunFam" id="3.40.47.10:FF:000004">
    <property type="entry name" value="3-oxoacyl-[acyl-carrier-protein] synthase 3"/>
    <property type="match status" value="1"/>
</dbReference>
<comment type="similarity">
    <text evidence="2 14">Belongs to the thiolase-like superfamily. FabH family.</text>
</comment>
<dbReference type="PANTHER" id="PTHR43091">
    <property type="entry name" value="3-OXOACYL-[ACYL-CARRIER-PROTEIN] SYNTHASE"/>
    <property type="match status" value="1"/>
</dbReference>
<comment type="subunit">
    <text evidence="14">Homodimer.</text>
</comment>
<keyword evidence="3 14" id="KW-0444">Lipid biosynthesis</keyword>
<keyword evidence="8 14" id="KW-0511">Multifunctional enzyme</keyword>
<dbReference type="GO" id="GO:0004315">
    <property type="term" value="F:3-oxoacyl-[acyl-carrier-protein] synthase activity"/>
    <property type="evidence" value="ECO:0007669"/>
    <property type="project" value="InterPro"/>
</dbReference>
<evidence type="ECO:0000259" key="16">
    <source>
        <dbReference type="Pfam" id="PF08545"/>
    </source>
</evidence>
<evidence type="ECO:0000256" key="6">
    <source>
        <dbReference type="ARBA" id="ARBA00023098"/>
    </source>
</evidence>
<sequence>MSKTKRAGVIGIGSFVPEKVLTNLDMEKIVDTSDEWILTRTGIKERRIADENTATSDLATEAAKKALESANVKPEEIDLIMVATVTPDMAFPSTACIVQKNIGASKAAAFDLEAACSGFIYGVTIGKQFIETGMYKKILVIGAETLSKIVDWSDRNTCVLFGDGAGAVVLGEVDENEGILSAYLGADGLGGEFLSQPAGGSRIPASVSTVNDRLHYIKMEGSEVFKFAVRIMGESAKKALELANLSSEDIDFIVPHQANIRIIESAAKRLKVSMDKVYVNLDRYGNMSSASIPVALNEAYTKGMVKKGDNVVLVGFGGGLTWGSALLKWSI</sequence>
<keyword evidence="6 14" id="KW-0443">Lipid metabolism</keyword>
<comment type="catalytic activity">
    <reaction evidence="10">
        <text>malonyl-[ACP] + acetyl-CoA + H(+) = 3-oxobutanoyl-[ACP] + CO2 + CoA</text>
        <dbReference type="Rhea" id="RHEA:12080"/>
        <dbReference type="Rhea" id="RHEA-COMP:9623"/>
        <dbReference type="Rhea" id="RHEA-COMP:9625"/>
        <dbReference type="ChEBI" id="CHEBI:15378"/>
        <dbReference type="ChEBI" id="CHEBI:16526"/>
        <dbReference type="ChEBI" id="CHEBI:57287"/>
        <dbReference type="ChEBI" id="CHEBI:57288"/>
        <dbReference type="ChEBI" id="CHEBI:78449"/>
        <dbReference type="ChEBI" id="CHEBI:78450"/>
        <dbReference type="EC" id="2.3.1.180"/>
    </reaction>
    <physiologicalReaction direction="left-to-right" evidence="10">
        <dbReference type="Rhea" id="RHEA:12081"/>
    </physiologicalReaction>
</comment>
<keyword evidence="9 14" id="KW-0012">Acyltransferase</keyword>
<dbReference type="Gene3D" id="3.40.47.10">
    <property type="match status" value="1"/>
</dbReference>
<proteinExistence type="inferred from homology"/>
<feature type="active site" evidence="14">
    <location>
        <position position="286"/>
    </location>
</feature>
<dbReference type="GO" id="GO:0033818">
    <property type="term" value="F:beta-ketoacyl-acyl-carrier-protein synthase III activity"/>
    <property type="evidence" value="ECO:0007669"/>
    <property type="project" value="UniProtKB-UniRule"/>
</dbReference>
<comment type="catalytic activity">
    <reaction evidence="12">
        <text>2-methylpropanoyl-CoA + malonyl-[ACP] + H(+) = 4-methyl-3-oxopentanoyl-[ACP] + CO2 + CoA</text>
        <dbReference type="Rhea" id="RHEA:42268"/>
        <dbReference type="Rhea" id="RHEA-COMP:9623"/>
        <dbReference type="Rhea" id="RHEA-COMP:9940"/>
        <dbReference type="ChEBI" id="CHEBI:15378"/>
        <dbReference type="ChEBI" id="CHEBI:16526"/>
        <dbReference type="ChEBI" id="CHEBI:57287"/>
        <dbReference type="ChEBI" id="CHEBI:57338"/>
        <dbReference type="ChEBI" id="CHEBI:78449"/>
        <dbReference type="ChEBI" id="CHEBI:78820"/>
        <dbReference type="EC" id="2.3.1.300"/>
    </reaction>
    <physiologicalReaction direction="left-to-right" evidence="12">
        <dbReference type="Rhea" id="RHEA:42269"/>
    </physiologicalReaction>
</comment>
<reference evidence="17 18" key="1">
    <citation type="submission" date="2017-03" db="EMBL/GenBank/DDBJ databases">
        <title>Genome sequence of Clostridium thermoalcaliphilum DSM 7309.</title>
        <authorList>
            <person name="Poehlein A."/>
            <person name="Daniel R."/>
        </authorList>
    </citation>
    <scope>NUCLEOTIDE SEQUENCE [LARGE SCALE GENOMIC DNA]</scope>
    <source>
        <strain evidence="17 18">DSM 7309</strain>
    </source>
</reference>
<organism evidence="17 18">
    <name type="scientific">Alkalithermobacter paradoxus</name>
    <dbReference type="NCBI Taxonomy" id="29349"/>
    <lineage>
        <taxon>Bacteria</taxon>
        <taxon>Bacillati</taxon>
        <taxon>Bacillota</taxon>
        <taxon>Clostridia</taxon>
        <taxon>Peptostreptococcales</taxon>
        <taxon>Tepidibacteraceae</taxon>
        <taxon>Alkalithermobacter</taxon>
    </lineage>
</organism>
<feature type="active site" evidence="14">
    <location>
        <position position="256"/>
    </location>
</feature>
<evidence type="ECO:0000256" key="9">
    <source>
        <dbReference type="ARBA" id="ARBA00023315"/>
    </source>
</evidence>
<keyword evidence="4 14" id="KW-0808">Transferase</keyword>
<evidence type="ECO:0000256" key="13">
    <source>
        <dbReference type="ARBA" id="ARBA00052985"/>
    </source>
</evidence>
<feature type="domain" description="Beta-ketoacyl-[acyl-carrier-protein] synthase III N-terminal" evidence="16">
    <location>
        <begin position="110"/>
        <end position="188"/>
    </location>
</feature>
<evidence type="ECO:0000259" key="15">
    <source>
        <dbReference type="Pfam" id="PF08541"/>
    </source>
</evidence>
<dbReference type="Pfam" id="PF08541">
    <property type="entry name" value="ACP_syn_III_C"/>
    <property type="match status" value="1"/>
</dbReference>
<dbReference type="UniPathway" id="UPA00094"/>
<dbReference type="HAMAP" id="MF_01815">
    <property type="entry name" value="FabH"/>
    <property type="match status" value="1"/>
</dbReference>
<dbReference type="NCBIfam" id="TIGR00747">
    <property type="entry name" value="fabH"/>
    <property type="match status" value="1"/>
</dbReference>
<comment type="domain">
    <text evidence="14">The last Arg residue of the ACP-binding site is essential for the weak association between ACP/AcpP and FabH.</text>
</comment>
<dbReference type="Proteomes" id="UP000190140">
    <property type="component" value="Unassembled WGS sequence"/>
</dbReference>
<dbReference type="GO" id="GO:0005737">
    <property type="term" value="C:cytoplasm"/>
    <property type="evidence" value="ECO:0007669"/>
    <property type="project" value="UniProtKB-SubCell"/>
</dbReference>
<gene>
    <name evidence="17" type="primary">fabHA</name>
    <name evidence="14" type="synonym">fabH</name>
    <name evidence="17" type="ORF">CLOTH_02120</name>
</gene>
<name>A0A1V4IAN4_9FIRM</name>
<accession>A0A1V4IAN4</accession>
<dbReference type="EMBL" id="MZGW01000001">
    <property type="protein sequence ID" value="OPJ56930.1"/>
    <property type="molecule type" value="Genomic_DNA"/>
</dbReference>
<dbReference type="EC" id="2.3.1.180" evidence="14"/>
<comment type="subcellular location">
    <subcellularLocation>
        <location evidence="14">Cytoplasm</location>
    </subcellularLocation>
</comment>
<comment type="caution">
    <text evidence="17">The sequence shown here is derived from an EMBL/GenBank/DDBJ whole genome shotgun (WGS) entry which is preliminary data.</text>
</comment>
<comment type="catalytic activity">
    <reaction evidence="13">
        <text>3-methylbutanoyl-CoA + malonyl-[ACP] + H(+) = 5-methyl-3-oxohexanoyl-[ACP] + CO2 + CoA</text>
        <dbReference type="Rhea" id="RHEA:42272"/>
        <dbReference type="Rhea" id="RHEA-COMP:9623"/>
        <dbReference type="Rhea" id="RHEA-COMP:9941"/>
        <dbReference type="ChEBI" id="CHEBI:15378"/>
        <dbReference type="ChEBI" id="CHEBI:16526"/>
        <dbReference type="ChEBI" id="CHEBI:57287"/>
        <dbReference type="ChEBI" id="CHEBI:57345"/>
        <dbReference type="ChEBI" id="CHEBI:78449"/>
        <dbReference type="ChEBI" id="CHEBI:78822"/>
        <dbReference type="EC" id="2.3.1.300"/>
    </reaction>
    <physiologicalReaction direction="left-to-right" evidence="13">
        <dbReference type="Rhea" id="RHEA:42273"/>
    </physiologicalReaction>
</comment>
<evidence type="ECO:0000256" key="14">
    <source>
        <dbReference type="HAMAP-Rule" id="MF_01815"/>
    </source>
</evidence>
<dbReference type="PANTHER" id="PTHR43091:SF1">
    <property type="entry name" value="BETA-KETOACYL-[ACYL-CARRIER-PROTEIN] SYNTHASE III, CHLOROPLASTIC"/>
    <property type="match status" value="1"/>
</dbReference>
<evidence type="ECO:0000256" key="11">
    <source>
        <dbReference type="ARBA" id="ARBA00052407"/>
    </source>
</evidence>
<dbReference type="InterPro" id="IPR013751">
    <property type="entry name" value="ACP_syn_III_N"/>
</dbReference>
<dbReference type="CDD" id="cd00830">
    <property type="entry name" value="KAS_III"/>
    <property type="match status" value="1"/>
</dbReference>
<evidence type="ECO:0000313" key="17">
    <source>
        <dbReference type="EMBL" id="OPJ56930.1"/>
    </source>
</evidence>
<dbReference type="InterPro" id="IPR016039">
    <property type="entry name" value="Thiolase-like"/>
</dbReference>
<evidence type="ECO:0000313" key="18">
    <source>
        <dbReference type="Proteomes" id="UP000190140"/>
    </source>
</evidence>
<comment type="pathway">
    <text evidence="1 14">Lipid metabolism; fatty acid biosynthesis.</text>
</comment>
<evidence type="ECO:0000256" key="7">
    <source>
        <dbReference type="ARBA" id="ARBA00023160"/>
    </source>
</evidence>
<dbReference type="NCBIfam" id="NF006829">
    <property type="entry name" value="PRK09352.1"/>
    <property type="match status" value="1"/>
</dbReference>
<protein>
    <recommendedName>
        <fullName evidence="14">Beta-ketoacyl-[acyl-carrier-protein] synthase III</fullName>
        <shortName evidence="14">Beta-ketoacyl-ACP synthase III</shortName>
        <shortName evidence="14">KAS III</shortName>
        <ecNumber evidence="14">2.3.1.180</ecNumber>
    </recommendedName>
    <alternativeName>
        <fullName evidence="14">3-oxoacyl-[acyl-carrier-protein] synthase 3</fullName>
    </alternativeName>
    <alternativeName>
        <fullName evidence="14">3-oxoacyl-[acyl-carrier-protein] synthase III</fullName>
    </alternativeName>
</protein>
<evidence type="ECO:0000256" key="12">
    <source>
        <dbReference type="ARBA" id="ARBA00052467"/>
    </source>
</evidence>
<dbReference type="RefSeq" id="WP_079410337.1">
    <property type="nucleotide sequence ID" value="NZ_MZGW01000001.1"/>
</dbReference>